<gene>
    <name evidence="1" type="ORF">KPL71_012367</name>
</gene>
<comment type="caution">
    <text evidence="1">The sequence shown here is derived from an EMBL/GenBank/DDBJ whole genome shotgun (WGS) entry which is preliminary data.</text>
</comment>
<protein>
    <submittedName>
        <fullName evidence="1">Pterin-4-alpha-carbinolamine dehydratase</fullName>
    </submittedName>
</protein>
<accession>A0ACB8LAG3</accession>
<name>A0ACB8LAG3_CITSI</name>
<dbReference type="EMBL" id="CM039173">
    <property type="protein sequence ID" value="KAH9770408.1"/>
    <property type="molecule type" value="Genomic_DNA"/>
</dbReference>
<proteinExistence type="predicted"/>
<evidence type="ECO:0000313" key="2">
    <source>
        <dbReference type="Proteomes" id="UP000829398"/>
    </source>
</evidence>
<keyword evidence="2" id="KW-1185">Reference proteome</keyword>
<evidence type="ECO:0000313" key="1">
    <source>
        <dbReference type="EMBL" id="KAH9770408.1"/>
    </source>
</evidence>
<organism evidence="1 2">
    <name type="scientific">Citrus sinensis</name>
    <name type="common">Sweet orange</name>
    <name type="synonym">Citrus aurantium var. sinensis</name>
    <dbReference type="NCBI Taxonomy" id="2711"/>
    <lineage>
        <taxon>Eukaryota</taxon>
        <taxon>Viridiplantae</taxon>
        <taxon>Streptophyta</taxon>
        <taxon>Embryophyta</taxon>
        <taxon>Tracheophyta</taxon>
        <taxon>Spermatophyta</taxon>
        <taxon>Magnoliopsida</taxon>
        <taxon>eudicotyledons</taxon>
        <taxon>Gunneridae</taxon>
        <taxon>Pentapetalae</taxon>
        <taxon>rosids</taxon>
        <taxon>malvids</taxon>
        <taxon>Sapindales</taxon>
        <taxon>Rutaceae</taxon>
        <taxon>Aurantioideae</taxon>
        <taxon>Citrus</taxon>
    </lineage>
</organism>
<sequence>MVSPTRNDFRFVWPLNRPAAISETTNKPGSVPRLVPSYNHQISPDKQDRTLLVLILALAPAQHNLCILTAMAAATTTQLTFFPLVLRLSDPRRHHSCKFLSVPTQSSSALALRVTTTTALGSDMLGDFGARDPFPAELESGFGEKVLGNVDTEHKILIPKLSALSLAEQDCSPASPFQTPMSADDAKKLLKKVVGWRLLEEEGGLKLQCLWKLRDFKCGVELINRIYKVTEAAGHFPNLHLEQPNQVRAELWTSSIGGLSMNDFIVAAKLDQIRTSDLAPRKRIWA</sequence>
<dbReference type="Proteomes" id="UP000829398">
    <property type="component" value="Chromosome 4"/>
</dbReference>
<reference evidence="2" key="1">
    <citation type="journal article" date="2023" name="Hortic. Res.">
        <title>A chromosome-level phased genome enabling allele-level studies in sweet orange: a case study on citrus Huanglongbing tolerance.</title>
        <authorList>
            <person name="Wu B."/>
            <person name="Yu Q."/>
            <person name="Deng Z."/>
            <person name="Duan Y."/>
            <person name="Luo F."/>
            <person name="Gmitter F. Jr."/>
        </authorList>
    </citation>
    <scope>NUCLEOTIDE SEQUENCE [LARGE SCALE GENOMIC DNA]</scope>
    <source>
        <strain evidence="2">cv. Valencia</strain>
    </source>
</reference>